<dbReference type="PANTHER" id="PTHR31045">
    <property type="entry name" value="PLAC8 FAMILY PROTEIN-RELATED"/>
    <property type="match status" value="1"/>
</dbReference>
<keyword evidence="2" id="KW-0472">Membrane</keyword>
<feature type="transmembrane region" description="Helical" evidence="2">
    <location>
        <begin position="352"/>
        <end position="374"/>
    </location>
</feature>
<feature type="region of interest" description="Disordered" evidence="1">
    <location>
        <begin position="275"/>
        <end position="297"/>
    </location>
</feature>
<proteinExistence type="predicted"/>
<protein>
    <recommendedName>
        <fullName evidence="5">PLAC8 family protein</fullName>
    </recommendedName>
</protein>
<dbReference type="Proteomes" id="UP001327560">
    <property type="component" value="Chromosome 2"/>
</dbReference>
<evidence type="ECO:0000256" key="2">
    <source>
        <dbReference type="SAM" id="Phobius"/>
    </source>
</evidence>
<dbReference type="GO" id="GO:0051762">
    <property type="term" value="P:sesquiterpene biosynthetic process"/>
    <property type="evidence" value="ECO:0007669"/>
    <property type="project" value="TreeGrafter"/>
</dbReference>
<keyword evidence="4" id="KW-1185">Reference proteome</keyword>
<evidence type="ECO:0008006" key="5">
    <source>
        <dbReference type="Google" id="ProtNLM"/>
    </source>
</evidence>
<sequence>MVANGEQESDMSQDAPKLREYRIQIASIQEQRSSKRRLLDFLKAKPSMGDFMSKLKFASPLKIFRRTVNQREEISISVPSPVGVGRPRRRFHVQFFRKINWHSLLSTCVEWIKNPMNIALLIWLLCVAVSAAMLGLLLLGLLNDVFPTKALRNYWIEINNQVLNALFTLMSLYQHPNLFYHLAMLCRWNSEDIVELRKIYCKNGAYRPHEWAHMMLVLGLLQITCFAQYALCGLYWGYSINNRPELFENLFLALGIAAPVFAALYTVYSPLGRENNSDSDEESHAKSSEADANSWKKKKQQQQQHQRVMVSKPEWIGGLLDLRDDTTVCYLSFLCTCCVFGWNMERLGFGNMYVHIVTFLLLCLAPFWIFNIAALNIHNYVLGDVIGVAGVVLCVFGLMYGGFWRIQMRKRFKLPGDGFCFGSSSLTDYAKWMFCWPCSLAQEVRTGNFYDVEDDSLFRKLIESDDDVIQIVVDPPKSDDNSNPNSVSGDAMTQPIQHPPALVSIEQRDTAASST</sequence>
<feature type="region of interest" description="Disordered" evidence="1">
    <location>
        <begin position="473"/>
        <end position="515"/>
    </location>
</feature>
<keyword evidence="2" id="KW-1133">Transmembrane helix</keyword>
<dbReference type="AlphaFoldDB" id="A0AAQ3JX54"/>
<dbReference type="Pfam" id="PF11204">
    <property type="entry name" value="DUF2985"/>
    <property type="match status" value="1"/>
</dbReference>
<evidence type="ECO:0000313" key="3">
    <source>
        <dbReference type="EMBL" id="WOK96692.1"/>
    </source>
</evidence>
<dbReference type="Pfam" id="PF04749">
    <property type="entry name" value="PLAC8"/>
    <property type="match status" value="1"/>
</dbReference>
<dbReference type="NCBIfam" id="TIGR01571">
    <property type="entry name" value="A_thal_Cys_rich"/>
    <property type="match status" value="1"/>
</dbReference>
<accession>A0AAQ3JX54</accession>
<dbReference type="EMBL" id="CP136891">
    <property type="protein sequence ID" value="WOK96692.1"/>
    <property type="molecule type" value="Genomic_DNA"/>
</dbReference>
<evidence type="ECO:0000256" key="1">
    <source>
        <dbReference type="SAM" id="MobiDB-lite"/>
    </source>
</evidence>
<feature type="transmembrane region" description="Helical" evidence="2">
    <location>
        <begin position="250"/>
        <end position="268"/>
    </location>
</feature>
<evidence type="ECO:0000313" key="4">
    <source>
        <dbReference type="Proteomes" id="UP001327560"/>
    </source>
</evidence>
<feature type="transmembrane region" description="Helical" evidence="2">
    <location>
        <begin position="120"/>
        <end position="142"/>
    </location>
</feature>
<organism evidence="3 4">
    <name type="scientific">Canna indica</name>
    <name type="common">Indian-shot</name>
    <dbReference type="NCBI Taxonomy" id="4628"/>
    <lineage>
        <taxon>Eukaryota</taxon>
        <taxon>Viridiplantae</taxon>
        <taxon>Streptophyta</taxon>
        <taxon>Embryophyta</taxon>
        <taxon>Tracheophyta</taxon>
        <taxon>Spermatophyta</taxon>
        <taxon>Magnoliopsida</taxon>
        <taxon>Liliopsida</taxon>
        <taxon>Zingiberales</taxon>
        <taxon>Cannaceae</taxon>
        <taxon>Canna</taxon>
    </lineage>
</organism>
<keyword evidence="2" id="KW-0812">Transmembrane</keyword>
<dbReference type="PANTHER" id="PTHR31045:SF23">
    <property type="entry name" value="OS01G0825900 PROTEIN"/>
    <property type="match status" value="1"/>
</dbReference>
<feature type="transmembrane region" description="Helical" evidence="2">
    <location>
        <begin position="380"/>
        <end position="403"/>
    </location>
</feature>
<feature type="transmembrane region" description="Helical" evidence="2">
    <location>
        <begin position="216"/>
        <end position="238"/>
    </location>
</feature>
<gene>
    <name evidence="3" type="ORF">Cni_G05399</name>
</gene>
<name>A0AAQ3JX54_9LILI</name>
<reference evidence="3 4" key="1">
    <citation type="submission" date="2023-10" db="EMBL/GenBank/DDBJ databases">
        <title>Chromosome-scale genome assembly provides insights into flower coloration mechanisms of Canna indica.</title>
        <authorList>
            <person name="Li C."/>
        </authorList>
    </citation>
    <scope>NUCLEOTIDE SEQUENCE [LARGE SCALE GENOMIC DNA]</scope>
    <source>
        <tissue evidence="3">Flower</tissue>
    </source>
</reference>
<dbReference type="InterPro" id="IPR006461">
    <property type="entry name" value="PLAC_motif_containing"/>
</dbReference>
<dbReference type="GO" id="GO:0009975">
    <property type="term" value="F:cyclase activity"/>
    <property type="evidence" value="ECO:0007669"/>
    <property type="project" value="TreeGrafter"/>
</dbReference>
<dbReference type="InterPro" id="IPR021369">
    <property type="entry name" value="DUF2985"/>
</dbReference>